<reference evidence="3" key="1">
    <citation type="submission" date="2019-04" db="EMBL/GenBank/DDBJ databases">
        <title>Nocardioides xinjiangensis sp. nov.</title>
        <authorList>
            <person name="Liu S."/>
        </authorList>
    </citation>
    <scope>NUCLEOTIDE SEQUENCE [LARGE SCALE GENOMIC DNA]</scope>
    <source>
        <strain evidence="3">18</strain>
    </source>
</reference>
<protein>
    <submittedName>
        <fullName evidence="2">YbaB/EbfC family nucleoid-associated protein</fullName>
    </submittedName>
</protein>
<sequence length="491" mass="52965">MNAPFPGAAALASYIRTGNREDRIAYRNLPDKERAVYGELVDRVYERAIDRYFAKNLDKGRVDRLIVRIARRHPEYGGSVKRLLRSLVEGEERRRELAPLQLLTAQHLVIQAVSERHLELQQNAEQLVDDVARDLRWMLEAPPETPAIRATASVPVSPAVPAAPVATAAPQPVSAPPVSAPPVSAPPSVPQTTEPAAPKPKTTAPKAAKPSPAAPAVAAAEPAAPVRRPEPAVVPKPKAEPKQDEEKKESDPSDFKVPDSYEDQLKEGKDFLVKIPDGPNKDMAEKVLATAPSREDIEKLQARAAEGRALLASIQESRFEGRAADGAVRVVVDATGEIRKLELDPTAARLGNRELAAAIGAALAEAEEQRSENDAKILERGKSLGGRTGSSSDAAGAQQESEETAMLRKIEEFVEKHENDRFSSTSDTDMCRAAVNQRGFLVDLVFLTANVLKTSEREEVSADVIRTITAARSKANGAISAMTMEILGANG</sequence>
<evidence type="ECO:0000313" key="2">
    <source>
        <dbReference type="EMBL" id="THV42985.1"/>
    </source>
</evidence>
<dbReference type="InterPro" id="IPR036894">
    <property type="entry name" value="YbaB-like_sf"/>
</dbReference>
<gene>
    <name evidence="2" type="ORF">FAB82_03255</name>
</gene>
<reference evidence="2 3" key="2">
    <citation type="submission" date="2019-05" db="EMBL/GenBank/DDBJ databases">
        <title>Glycomyces buryatensis sp. nov.</title>
        <authorList>
            <person name="Nikitina E."/>
        </authorList>
    </citation>
    <scope>NUCLEOTIDE SEQUENCE [LARGE SCALE GENOMIC DNA]</scope>
    <source>
        <strain evidence="2 3">18</strain>
    </source>
</reference>
<feature type="compositionally biased region" description="Basic and acidic residues" evidence="1">
    <location>
        <begin position="237"/>
        <end position="260"/>
    </location>
</feature>
<feature type="region of interest" description="Disordered" evidence="1">
    <location>
        <begin position="382"/>
        <end position="404"/>
    </location>
</feature>
<keyword evidence="3" id="KW-1185">Reference proteome</keyword>
<dbReference type="OrthoDB" id="5179764at2"/>
<organism evidence="2 3">
    <name type="scientific">Glycomyces buryatensis</name>
    <dbReference type="NCBI Taxonomy" id="2570927"/>
    <lineage>
        <taxon>Bacteria</taxon>
        <taxon>Bacillati</taxon>
        <taxon>Actinomycetota</taxon>
        <taxon>Actinomycetes</taxon>
        <taxon>Glycomycetales</taxon>
        <taxon>Glycomycetaceae</taxon>
        <taxon>Glycomyces</taxon>
    </lineage>
</organism>
<dbReference type="InterPro" id="IPR004401">
    <property type="entry name" value="YbaB/EbfC"/>
</dbReference>
<feature type="compositionally biased region" description="Low complexity" evidence="1">
    <location>
        <begin position="190"/>
        <end position="236"/>
    </location>
</feature>
<accession>A0A4S8QJ01</accession>
<dbReference type="AlphaFoldDB" id="A0A4S8QJ01"/>
<dbReference type="Gene3D" id="3.30.1310.10">
    <property type="entry name" value="Nucleoid-associated protein YbaB-like domain"/>
    <property type="match status" value="1"/>
</dbReference>
<proteinExistence type="predicted"/>
<evidence type="ECO:0000313" key="3">
    <source>
        <dbReference type="Proteomes" id="UP000308760"/>
    </source>
</evidence>
<feature type="region of interest" description="Disordered" evidence="1">
    <location>
        <begin position="169"/>
        <end position="260"/>
    </location>
</feature>
<dbReference type="SUPFAM" id="SSF82607">
    <property type="entry name" value="YbaB-like"/>
    <property type="match status" value="1"/>
</dbReference>
<comment type="caution">
    <text evidence="2">The sequence shown here is derived from an EMBL/GenBank/DDBJ whole genome shotgun (WGS) entry which is preliminary data.</text>
</comment>
<dbReference type="Pfam" id="PF02575">
    <property type="entry name" value="YbaB_DNA_bd"/>
    <property type="match status" value="1"/>
</dbReference>
<dbReference type="RefSeq" id="WP_136533116.1">
    <property type="nucleotide sequence ID" value="NZ_STGY01000009.1"/>
</dbReference>
<dbReference type="EMBL" id="STGY01000009">
    <property type="protein sequence ID" value="THV42985.1"/>
    <property type="molecule type" value="Genomic_DNA"/>
</dbReference>
<dbReference type="GO" id="GO:0003677">
    <property type="term" value="F:DNA binding"/>
    <property type="evidence" value="ECO:0007669"/>
    <property type="project" value="InterPro"/>
</dbReference>
<feature type="compositionally biased region" description="Pro residues" evidence="1">
    <location>
        <begin position="173"/>
        <end position="189"/>
    </location>
</feature>
<name>A0A4S8QJ01_9ACTN</name>
<evidence type="ECO:0000256" key="1">
    <source>
        <dbReference type="SAM" id="MobiDB-lite"/>
    </source>
</evidence>
<dbReference type="Proteomes" id="UP000308760">
    <property type="component" value="Unassembled WGS sequence"/>
</dbReference>